<dbReference type="EMBL" id="JAEAGR010000013">
    <property type="protein sequence ID" value="MBH1941644.1"/>
    <property type="molecule type" value="Genomic_DNA"/>
</dbReference>
<dbReference type="RefSeq" id="WP_197661889.1">
    <property type="nucleotide sequence ID" value="NZ_JAEAGR010000013.1"/>
</dbReference>
<sequence>MDIKQEYERIKKLFEGCDDSQLALLEGSFWECARLRVELDDLHDIVKETGLVKINPNNPTQQKELPVSKLIVKTRANYLNYIAKLSNILGKSIIEEDDDLADYE</sequence>
<proteinExistence type="predicted"/>
<evidence type="ECO:0000313" key="2">
    <source>
        <dbReference type="Proteomes" id="UP000623269"/>
    </source>
</evidence>
<dbReference type="Proteomes" id="UP000623269">
    <property type="component" value="Unassembled WGS sequence"/>
</dbReference>
<name>A0A8J7HE66_9FIRM</name>
<dbReference type="AlphaFoldDB" id="A0A8J7HE66"/>
<protein>
    <submittedName>
        <fullName evidence="1">Zinc-binding protein</fullName>
    </submittedName>
</protein>
<gene>
    <name evidence="1" type="ORF">I5677_12145</name>
</gene>
<keyword evidence="2" id="KW-1185">Reference proteome</keyword>
<reference evidence="1" key="1">
    <citation type="submission" date="2020-12" db="EMBL/GenBank/DDBJ databases">
        <title>M. sibirica DSM 26468T genome.</title>
        <authorList>
            <person name="Thieme N."/>
            <person name="Rettenmaier R."/>
            <person name="Zverlov V."/>
            <person name="Liebl W."/>
        </authorList>
    </citation>
    <scope>NUCLEOTIDE SEQUENCE</scope>
    <source>
        <strain evidence="1">DSM 26468</strain>
    </source>
</reference>
<evidence type="ECO:0000313" key="1">
    <source>
        <dbReference type="EMBL" id="MBH1941644.1"/>
    </source>
</evidence>
<organism evidence="1 2">
    <name type="scientific">Mobilitalea sibirica</name>
    <dbReference type="NCBI Taxonomy" id="1462919"/>
    <lineage>
        <taxon>Bacteria</taxon>
        <taxon>Bacillati</taxon>
        <taxon>Bacillota</taxon>
        <taxon>Clostridia</taxon>
        <taxon>Lachnospirales</taxon>
        <taxon>Lachnospiraceae</taxon>
        <taxon>Mobilitalea</taxon>
    </lineage>
</organism>
<accession>A0A8J7HE66</accession>
<comment type="caution">
    <text evidence="1">The sequence shown here is derived from an EMBL/GenBank/DDBJ whole genome shotgun (WGS) entry which is preliminary data.</text>
</comment>